<evidence type="ECO:0000256" key="7">
    <source>
        <dbReference type="ARBA" id="ARBA00023237"/>
    </source>
</evidence>
<dbReference type="SUPFAM" id="SSF56935">
    <property type="entry name" value="Porins"/>
    <property type="match status" value="1"/>
</dbReference>
<dbReference type="AlphaFoldDB" id="A0A6H2DQE5"/>
<evidence type="ECO:0000256" key="2">
    <source>
        <dbReference type="ARBA" id="ARBA00022448"/>
    </source>
</evidence>
<keyword evidence="4 8" id="KW-0812">Transmembrane</keyword>
<organism evidence="13 14">
    <name type="scientific">Parasphingorhabdus halotolerans</name>
    <dbReference type="NCBI Taxonomy" id="2725558"/>
    <lineage>
        <taxon>Bacteria</taxon>
        <taxon>Pseudomonadati</taxon>
        <taxon>Pseudomonadota</taxon>
        <taxon>Alphaproteobacteria</taxon>
        <taxon>Sphingomonadales</taxon>
        <taxon>Sphingomonadaceae</taxon>
        <taxon>Parasphingorhabdus</taxon>
    </lineage>
</organism>
<comment type="subcellular location">
    <subcellularLocation>
        <location evidence="1 8">Cell outer membrane</location>
        <topology evidence="1 8">Multi-pass membrane protein</topology>
    </subcellularLocation>
</comment>
<reference evidence="13 14" key="1">
    <citation type="submission" date="2020-04" db="EMBL/GenBank/DDBJ databases">
        <title>Genome sequence for Sphingorhabdus sp. strain M1.</title>
        <authorList>
            <person name="Park S.-J."/>
        </authorList>
    </citation>
    <scope>NUCLEOTIDE SEQUENCE [LARGE SCALE GENOMIC DNA]</scope>
    <source>
        <strain evidence="13 14">JK6</strain>
    </source>
</reference>
<keyword evidence="10" id="KW-0732">Signal</keyword>
<keyword evidence="14" id="KW-1185">Reference proteome</keyword>
<dbReference type="Pfam" id="PF00593">
    <property type="entry name" value="TonB_dep_Rec_b-barrel"/>
    <property type="match status" value="1"/>
</dbReference>
<evidence type="ECO:0000259" key="12">
    <source>
        <dbReference type="Pfam" id="PF07715"/>
    </source>
</evidence>
<dbReference type="InterPro" id="IPR036942">
    <property type="entry name" value="Beta-barrel_TonB_sf"/>
</dbReference>
<evidence type="ECO:0000256" key="4">
    <source>
        <dbReference type="ARBA" id="ARBA00022692"/>
    </source>
</evidence>
<dbReference type="InterPro" id="IPR010104">
    <property type="entry name" value="TonB_rcpt_bac"/>
</dbReference>
<keyword evidence="2 8" id="KW-0813">Transport</keyword>
<keyword evidence="6 8" id="KW-0472">Membrane</keyword>
<dbReference type="PROSITE" id="PS52016">
    <property type="entry name" value="TONB_DEPENDENT_REC_3"/>
    <property type="match status" value="1"/>
</dbReference>
<dbReference type="Pfam" id="PF07715">
    <property type="entry name" value="Plug"/>
    <property type="match status" value="1"/>
</dbReference>
<dbReference type="InterPro" id="IPR012910">
    <property type="entry name" value="Plug_dom"/>
</dbReference>
<evidence type="ECO:0000256" key="10">
    <source>
        <dbReference type="SAM" id="SignalP"/>
    </source>
</evidence>
<feature type="domain" description="TonB-dependent receptor plug" evidence="12">
    <location>
        <begin position="66"/>
        <end position="169"/>
    </location>
</feature>
<feature type="chain" id="PRO_5026108712" evidence="10">
    <location>
        <begin position="37"/>
        <end position="1018"/>
    </location>
</feature>
<dbReference type="PANTHER" id="PTHR40980:SF3">
    <property type="entry name" value="TONB-DEPENDENT RECEPTOR-LIKE BETA-BARREL DOMAIN-CONTAINING PROTEIN"/>
    <property type="match status" value="1"/>
</dbReference>
<evidence type="ECO:0000313" key="13">
    <source>
        <dbReference type="EMBL" id="QJB70185.1"/>
    </source>
</evidence>
<evidence type="ECO:0000256" key="3">
    <source>
        <dbReference type="ARBA" id="ARBA00022452"/>
    </source>
</evidence>
<protein>
    <submittedName>
        <fullName evidence="13">TonB-dependent receptor</fullName>
    </submittedName>
</protein>
<keyword evidence="3 8" id="KW-1134">Transmembrane beta strand</keyword>
<sequence length="1018" mass="108620">MKQAGISAFNSSSRRSLAAVLLAGTAMTMAATPAFAQEAEADAPADDNVIIVSGIRGSLAKALDEKRNADSLVEVIQAEDIGKLPDQNLAEVLENITGVQITRTAGVGTGVQIRGTNDNRIEINGVGTVGSGTGRGGISFEDVPASIIAAVEVTKAPTAMTTEGSVGGTINLRTIRPLDLRDPLISFRAQGEYSELSKSITPRISGSFGQKWDVGDGEMGIVVSGNYSKLDSTSFRPRVDRDGGLVENRNATVVRGTSTQLPAARPAAQDFDFVGIQFLNQELENFKYETYNISGSLEWAPSDSLKFYFDGFYNDQTRRQESSRVQGSGVSSLLDFSVPTAFETVDFGTLDGVQLGSIQVASKGTLEATLAADDEDPNLRFSSDTGARLTTNTLFRGGAEFESGRFSARAELSRTDSKTTNPNLSTTVNFINPNGFALTRNQNENPTPFAYDFTGGALTFGINSASPTAPTTAQLLDPANVVLDAVTVGNNKTKNDETAARLDMSLELDDVTGFITSFDWGYRYNKSSTKFDQIRSTFGTGDIRQSPRGTLFADILVPGKSTFGDFDGRELAFRDFLVVDQGLAFSDQAGTLAKLQAALNSTPTGITRLAAGNPLLSDPVSDPGAFFDISETTNAVYGQLNFEFGPVRGNAGLRYVMTNITSLGNQITPGGVALVSTTGKYDELLPRVNLTADLSDQLVARASFGKDINRPDFNDLSTSVNFGTGPNNPVAIGNPGLAPETVTSYDASLSWYFAPAAVISVGVFHKKRKNLFVDQLDPPAVDINGFVDITPPCEGGGIYNPIPDRNVLSNIPGNGLCVGRLTKINDTGSTKQTGVEVAFQYDLSSFEDSIGFASGFGLAANYTYQKFSGGTATNNAAPRGRDIFNAINGIYNDNNFVTYSAVQGLLDFSKHAYNVTAFYEKYGLSARARYTWRSAFRTNDTAGGATLTSTFGFPVVTAARGQLNGSITYDLTDNINIGVEGVNLTKSKIEQYCVNDGALLCFQGLPDRRLTFGASIKF</sequence>
<comment type="similarity">
    <text evidence="8 9">Belongs to the TonB-dependent receptor family.</text>
</comment>
<dbReference type="Gene3D" id="2.170.130.10">
    <property type="entry name" value="TonB-dependent receptor, plug domain"/>
    <property type="match status" value="1"/>
</dbReference>
<keyword evidence="5 9" id="KW-0798">TonB box</keyword>
<evidence type="ECO:0000259" key="11">
    <source>
        <dbReference type="Pfam" id="PF00593"/>
    </source>
</evidence>
<dbReference type="GO" id="GO:0009279">
    <property type="term" value="C:cell outer membrane"/>
    <property type="evidence" value="ECO:0007669"/>
    <property type="project" value="UniProtKB-SubCell"/>
</dbReference>
<accession>A0A6H2DQE5</accession>
<evidence type="ECO:0000313" key="14">
    <source>
        <dbReference type="Proteomes" id="UP000501600"/>
    </source>
</evidence>
<name>A0A6H2DQE5_9SPHN</name>
<dbReference type="InterPro" id="IPR000531">
    <property type="entry name" value="Beta-barrel_TonB"/>
</dbReference>
<evidence type="ECO:0000256" key="5">
    <source>
        <dbReference type="ARBA" id="ARBA00023077"/>
    </source>
</evidence>
<keyword evidence="7 8" id="KW-0998">Cell outer membrane</keyword>
<evidence type="ECO:0000256" key="9">
    <source>
        <dbReference type="RuleBase" id="RU003357"/>
    </source>
</evidence>
<keyword evidence="13" id="KW-0675">Receptor</keyword>
<feature type="signal peptide" evidence="10">
    <location>
        <begin position="1"/>
        <end position="36"/>
    </location>
</feature>
<dbReference type="InterPro" id="IPR039426">
    <property type="entry name" value="TonB-dep_rcpt-like"/>
</dbReference>
<dbReference type="NCBIfam" id="TIGR01782">
    <property type="entry name" value="TonB-Xanth-Caul"/>
    <property type="match status" value="1"/>
</dbReference>
<feature type="domain" description="TonB-dependent receptor-like beta-barrel" evidence="11">
    <location>
        <begin position="442"/>
        <end position="984"/>
    </location>
</feature>
<dbReference type="Gene3D" id="2.40.170.20">
    <property type="entry name" value="TonB-dependent receptor, beta-barrel domain"/>
    <property type="match status" value="1"/>
</dbReference>
<evidence type="ECO:0000256" key="8">
    <source>
        <dbReference type="PROSITE-ProRule" id="PRU01360"/>
    </source>
</evidence>
<evidence type="ECO:0000256" key="1">
    <source>
        <dbReference type="ARBA" id="ARBA00004571"/>
    </source>
</evidence>
<dbReference type="RefSeq" id="WP_168820451.1">
    <property type="nucleotide sequence ID" value="NZ_CP051217.1"/>
</dbReference>
<proteinExistence type="inferred from homology"/>
<dbReference type="InterPro" id="IPR037066">
    <property type="entry name" value="Plug_dom_sf"/>
</dbReference>
<evidence type="ECO:0000256" key="6">
    <source>
        <dbReference type="ARBA" id="ARBA00023136"/>
    </source>
</evidence>
<gene>
    <name evidence="13" type="ORF">HF685_13545</name>
</gene>
<dbReference type="PANTHER" id="PTHR40980">
    <property type="entry name" value="PLUG DOMAIN-CONTAINING PROTEIN"/>
    <property type="match status" value="1"/>
</dbReference>
<dbReference type="EMBL" id="CP051217">
    <property type="protein sequence ID" value="QJB70185.1"/>
    <property type="molecule type" value="Genomic_DNA"/>
</dbReference>
<dbReference type="KEGG" id="phao:HF685_13545"/>
<dbReference type="Proteomes" id="UP000501600">
    <property type="component" value="Chromosome"/>
</dbReference>